<dbReference type="InterPro" id="IPR001543">
    <property type="entry name" value="FliN-like_C"/>
</dbReference>
<organism evidence="8 9">
    <name type="scientific">Celeribacter baekdonensis</name>
    <dbReference type="NCBI Taxonomy" id="875171"/>
    <lineage>
        <taxon>Bacteria</taxon>
        <taxon>Pseudomonadati</taxon>
        <taxon>Pseudomonadota</taxon>
        <taxon>Alphaproteobacteria</taxon>
        <taxon>Rhodobacterales</taxon>
        <taxon>Roseobacteraceae</taxon>
        <taxon>Celeribacter</taxon>
    </lineage>
</organism>
<keyword evidence="5" id="KW-0472">Membrane</keyword>
<reference evidence="8 9" key="1">
    <citation type="submission" date="2016-10" db="EMBL/GenBank/DDBJ databases">
        <authorList>
            <person name="de Groot N.N."/>
        </authorList>
    </citation>
    <scope>NUCLEOTIDE SEQUENCE [LARGE SCALE GENOMIC DNA]</scope>
    <source>
        <strain evidence="8 9">DSM 27375</strain>
    </source>
</reference>
<evidence type="ECO:0000256" key="2">
    <source>
        <dbReference type="ARBA" id="ARBA00022475"/>
    </source>
</evidence>
<keyword evidence="2" id="KW-1003">Cell membrane</keyword>
<evidence type="ECO:0000256" key="3">
    <source>
        <dbReference type="ARBA" id="ARBA00022500"/>
    </source>
</evidence>
<evidence type="ECO:0000256" key="5">
    <source>
        <dbReference type="ARBA" id="ARBA00023136"/>
    </source>
</evidence>
<accession>A0A1G7PY33</accession>
<comment type="subcellular location">
    <subcellularLocation>
        <location evidence="1">Cell membrane</location>
        <topology evidence="1">Peripheral membrane protein</topology>
    </subcellularLocation>
</comment>
<keyword evidence="3" id="KW-0145">Chemotaxis</keyword>
<dbReference type="Gene3D" id="3.40.1550.10">
    <property type="entry name" value="CheC-like"/>
    <property type="match status" value="1"/>
</dbReference>
<dbReference type="OrthoDB" id="7824563at2"/>
<dbReference type="Proteomes" id="UP000182284">
    <property type="component" value="Unassembled WGS sequence"/>
</dbReference>
<evidence type="ECO:0000256" key="6">
    <source>
        <dbReference type="ARBA" id="ARBA00025044"/>
    </source>
</evidence>
<gene>
    <name evidence="8" type="ORF">SAMN04488117_108202</name>
</gene>
<keyword evidence="8" id="KW-0282">Flagellum</keyword>
<evidence type="ECO:0000259" key="7">
    <source>
        <dbReference type="Pfam" id="PF01052"/>
    </source>
</evidence>
<dbReference type="Pfam" id="PF01052">
    <property type="entry name" value="FliMN_C"/>
    <property type="match status" value="1"/>
</dbReference>
<comment type="function">
    <text evidence="6">FliM is one of three proteins (FliG, FliN, FliM) that forms the rotor-mounted switch complex (C ring), located at the base of the basal body. This complex interacts with the CheY and CheZ chemotaxis proteins, in addition to contacting components of the motor that determine the direction of flagellar rotation.</text>
</comment>
<dbReference type="AlphaFoldDB" id="A0A1G7PY33"/>
<keyword evidence="8" id="KW-0966">Cell projection</keyword>
<dbReference type="EMBL" id="FNBL01000008">
    <property type="protein sequence ID" value="SDF91151.1"/>
    <property type="molecule type" value="Genomic_DNA"/>
</dbReference>
<dbReference type="InterPro" id="IPR028976">
    <property type="entry name" value="CheC-like_sf"/>
</dbReference>
<dbReference type="Gene3D" id="2.30.330.10">
    <property type="entry name" value="SpoA-like"/>
    <property type="match status" value="1"/>
</dbReference>
<feature type="domain" description="Flagellar motor switch protein FliN-like C-terminal" evidence="7">
    <location>
        <begin position="218"/>
        <end position="283"/>
    </location>
</feature>
<name>A0A1G7PY33_9RHOB</name>
<evidence type="ECO:0000313" key="8">
    <source>
        <dbReference type="EMBL" id="SDF91151.1"/>
    </source>
</evidence>
<sequence>MSDADIISAMRRKAGVGRPPPDVQPMSPAKALRLAAAKAAEDSIGLVMQVTHVAEERSSILRLPEQLPDDALLSLLEGPDNAYGLAVFDRNVISAVVEQQTTGKVLKLPPEERAPTATDAVMCAEITDHILSLFETNVAEVADPPHVEGFRVAAHLREARSISIAFDDVPYRVYRLSVSLGRGVREGEILLVFPYARATPKPVPGAPNNFGRDFQAVVMTSEARLDTVLHRIRMPLADVMSLEAGMVLSIPRSAVSKVELRADDRLVSRAQLGQINGKRAVRLIFVTEDDDPLDASYGPDEGGFGDMGALSGGSAVPALSNGMGDLPPMGDFPAMGDMGDMGDLPPLGAFPAMGDMAGDMGGDMAEDMGDLPDLGHFPAMGDLPSL</sequence>
<keyword evidence="4" id="KW-0283">Flagellar rotation</keyword>
<proteinExistence type="predicted"/>
<dbReference type="GO" id="GO:0005886">
    <property type="term" value="C:plasma membrane"/>
    <property type="evidence" value="ECO:0007669"/>
    <property type="project" value="UniProtKB-SubCell"/>
</dbReference>
<keyword evidence="8" id="KW-0969">Cilium</keyword>
<evidence type="ECO:0000256" key="1">
    <source>
        <dbReference type="ARBA" id="ARBA00004202"/>
    </source>
</evidence>
<protein>
    <submittedName>
        <fullName evidence="8">Flagellar motor switch protein FliM</fullName>
    </submittedName>
</protein>
<dbReference type="SUPFAM" id="SSF101801">
    <property type="entry name" value="Surface presentation of antigens (SPOA)"/>
    <property type="match status" value="1"/>
</dbReference>
<dbReference type="GO" id="GO:0097588">
    <property type="term" value="P:archaeal or bacterial-type flagellum-dependent cell motility"/>
    <property type="evidence" value="ECO:0007669"/>
    <property type="project" value="UniProtKB-KW"/>
</dbReference>
<dbReference type="GO" id="GO:0006935">
    <property type="term" value="P:chemotaxis"/>
    <property type="evidence" value="ECO:0007669"/>
    <property type="project" value="UniProtKB-KW"/>
</dbReference>
<evidence type="ECO:0000256" key="4">
    <source>
        <dbReference type="ARBA" id="ARBA00022779"/>
    </source>
</evidence>
<dbReference type="RefSeq" id="WP_074646023.1">
    <property type="nucleotide sequence ID" value="NZ_FNBL01000008.1"/>
</dbReference>
<dbReference type="InterPro" id="IPR036429">
    <property type="entry name" value="SpoA-like_sf"/>
</dbReference>
<evidence type="ECO:0000313" key="9">
    <source>
        <dbReference type="Proteomes" id="UP000182284"/>
    </source>
</evidence>